<dbReference type="OrthoDB" id="780923at2759"/>
<reference evidence="2" key="1">
    <citation type="journal article" date="2020" name="Nat. Commun.">
        <title>Genome sequence of the cluster root forming white lupin.</title>
        <authorList>
            <person name="Hufnagel B."/>
            <person name="Marques A."/>
            <person name="Soriano A."/>
            <person name="Marques L."/>
            <person name="Divol F."/>
            <person name="Doumas P."/>
            <person name="Sallet E."/>
            <person name="Mancinotti D."/>
            <person name="Carrere S."/>
            <person name="Marande W."/>
            <person name="Arribat S."/>
            <person name="Keller J."/>
            <person name="Huneau C."/>
            <person name="Blein T."/>
            <person name="Aime D."/>
            <person name="Laguerre M."/>
            <person name="Taylor J."/>
            <person name="Schubert V."/>
            <person name="Nelson M."/>
            <person name="Geu-Flores F."/>
            <person name="Crespi M."/>
            <person name="Gallardo-Guerrero K."/>
            <person name="Delaux P.-M."/>
            <person name="Salse J."/>
            <person name="Berges H."/>
            <person name="Guyot R."/>
            <person name="Gouzy J."/>
            <person name="Peret B."/>
        </authorList>
    </citation>
    <scope>NUCLEOTIDE SEQUENCE [LARGE SCALE GENOMIC DNA]</scope>
    <source>
        <strain evidence="2">cv. Amiga</strain>
    </source>
</reference>
<organism evidence="1 2">
    <name type="scientific">Lupinus albus</name>
    <name type="common">White lupine</name>
    <name type="synonym">Lupinus termis</name>
    <dbReference type="NCBI Taxonomy" id="3870"/>
    <lineage>
        <taxon>Eukaryota</taxon>
        <taxon>Viridiplantae</taxon>
        <taxon>Streptophyta</taxon>
        <taxon>Embryophyta</taxon>
        <taxon>Tracheophyta</taxon>
        <taxon>Spermatophyta</taxon>
        <taxon>Magnoliopsida</taxon>
        <taxon>eudicotyledons</taxon>
        <taxon>Gunneridae</taxon>
        <taxon>Pentapetalae</taxon>
        <taxon>rosids</taxon>
        <taxon>fabids</taxon>
        <taxon>Fabales</taxon>
        <taxon>Fabaceae</taxon>
        <taxon>Papilionoideae</taxon>
        <taxon>50 kb inversion clade</taxon>
        <taxon>genistoids sensu lato</taxon>
        <taxon>core genistoids</taxon>
        <taxon>Genisteae</taxon>
        <taxon>Lupinus</taxon>
    </lineage>
</organism>
<dbReference type="AlphaFoldDB" id="A0A6A4NU53"/>
<name>A0A6A4NU53_LUPAL</name>
<evidence type="ECO:0000313" key="1">
    <source>
        <dbReference type="EMBL" id="KAE9590138.1"/>
    </source>
</evidence>
<evidence type="ECO:0000313" key="2">
    <source>
        <dbReference type="Proteomes" id="UP000447434"/>
    </source>
</evidence>
<protein>
    <submittedName>
        <fullName evidence="1">Uncharacterized protein</fullName>
    </submittedName>
</protein>
<dbReference type="EMBL" id="WOCE01000021">
    <property type="protein sequence ID" value="KAE9590138.1"/>
    <property type="molecule type" value="Genomic_DNA"/>
</dbReference>
<comment type="caution">
    <text evidence="1">The sequence shown here is derived from an EMBL/GenBank/DDBJ whole genome shotgun (WGS) entry which is preliminary data.</text>
</comment>
<gene>
    <name evidence="1" type="ORF">Lalb_Chr21g0316481</name>
</gene>
<proteinExistence type="predicted"/>
<sequence>MLGEIRHEEFYTEETGTLNYEFGNLIRWRKTFGNVVLIMYCSGLEWRLLYGRRTIWTLLYKKEIWIKHTSKYLPKIFDQFSSAEGFLFLQDNTILNYWNLVPADKTKLWIMNKVFLLVFPLTQSMTHFYTFMIDIPLP</sequence>
<keyword evidence="2" id="KW-1185">Reference proteome</keyword>
<dbReference type="Proteomes" id="UP000447434">
    <property type="component" value="Chromosome 21"/>
</dbReference>
<accession>A0A6A4NU53</accession>